<organism evidence="11 12">
    <name type="scientific">Amorphotheca resinae ATCC 22711</name>
    <dbReference type="NCBI Taxonomy" id="857342"/>
    <lineage>
        <taxon>Eukaryota</taxon>
        <taxon>Fungi</taxon>
        <taxon>Dikarya</taxon>
        <taxon>Ascomycota</taxon>
        <taxon>Pezizomycotina</taxon>
        <taxon>Leotiomycetes</taxon>
        <taxon>Helotiales</taxon>
        <taxon>Amorphothecaceae</taxon>
        <taxon>Amorphotheca</taxon>
    </lineage>
</organism>
<reference evidence="11 12" key="1">
    <citation type="journal article" date="2018" name="New Phytol.">
        <title>Comparative genomics and transcriptomics depict ericoid mycorrhizal fungi as versatile saprotrophs and plant mutualists.</title>
        <authorList>
            <person name="Martino E."/>
            <person name="Morin E."/>
            <person name="Grelet G.A."/>
            <person name="Kuo A."/>
            <person name="Kohler A."/>
            <person name="Daghino S."/>
            <person name="Barry K.W."/>
            <person name="Cichocki N."/>
            <person name="Clum A."/>
            <person name="Dockter R.B."/>
            <person name="Hainaut M."/>
            <person name="Kuo R.C."/>
            <person name="LaButti K."/>
            <person name="Lindahl B.D."/>
            <person name="Lindquist E.A."/>
            <person name="Lipzen A."/>
            <person name="Khouja H.R."/>
            <person name="Magnuson J."/>
            <person name="Murat C."/>
            <person name="Ohm R.A."/>
            <person name="Singer S.W."/>
            <person name="Spatafora J.W."/>
            <person name="Wang M."/>
            <person name="Veneault-Fourrey C."/>
            <person name="Henrissat B."/>
            <person name="Grigoriev I.V."/>
            <person name="Martin F.M."/>
            <person name="Perotto S."/>
        </authorList>
    </citation>
    <scope>NUCLEOTIDE SEQUENCE [LARGE SCALE GENOMIC DNA]</scope>
    <source>
        <strain evidence="11 12">ATCC 22711</strain>
    </source>
</reference>
<dbReference type="Proteomes" id="UP000241818">
    <property type="component" value="Unassembled WGS sequence"/>
</dbReference>
<feature type="compositionally biased region" description="Basic residues" evidence="9">
    <location>
        <begin position="73"/>
        <end position="82"/>
    </location>
</feature>
<dbReference type="InterPro" id="IPR031127">
    <property type="entry name" value="E3_UB_ligase_RBR"/>
</dbReference>
<dbReference type="PROSITE" id="PS51873">
    <property type="entry name" value="TRIAD"/>
    <property type="match status" value="1"/>
</dbReference>
<feature type="compositionally biased region" description="Basic and acidic residues" evidence="9">
    <location>
        <begin position="125"/>
        <end position="134"/>
    </location>
</feature>
<accession>A0A2T3AUD3</accession>
<dbReference type="GO" id="GO:0008270">
    <property type="term" value="F:zinc ion binding"/>
    <property type="evidence" value="ECO:0007669"/>
    <property type="project" value="UniProtKB-KW"/>
</dbReference>
<dbReference type="AlphaFoldDB" id="A0A2T3AUD3"/>
<evidence type="ECO:0000256" key="5">
    <source>
        <dbReference type="ARBA" id="ARBA00022737"/>
    </source>
</evidence>
<keyword evidence="7" id="KW-0833">Ubl conjugation pathway</keyword>
<proteinExistence type="predicted"/>
<evidence type="ECO:0000256" key="7">
    <source>
        <dbReference type="ARBA" id="ARBA00022786"/>
    </source>
</evidence>
<keyword evidence="5" id="KW-0677">Repeat</keyword>
<evidence type="ECO:0000256" key="9">
    <source>
        <dbReference type="SAM" id="MobiDB-lite"/>
    </source>
</evidence>
<feature type="compositionally biased region" description="Low complexity" evidence="9">
    <location>
        <begin position="61"/>
        <end position="72"/>
    </location>
</feature>
<evidence type="ECO:0000256" key="1">
    <source>
        <dbReference type="ARBA" id="ARBA00001798"/>
    </source>
</evidence>
<dbReference type="EMBL" id="KZ679015">
    <property type="protein sequence ID" value="PSS12276.1"/>
    <property type="molecule type" value="Genomic_DNA"/>
</dbReference>
<feature type="compositionally biased region" description="Basic and acidic residues" evidence="9">
    <location>
        <begin position="8"/>
        <end position="47"/>
    </location>
</feature>
<dbReference type="InterPro" id="IPR044066">
    <property type="entry name" value="TRIAD_supradom"/>
</dbReference>
<evidence type="ECO:0000256" key="4">
    <source>
        <dbReference type="ARBA" id="ARBA00022723"/>
    </source>
</evidence>
<dbReference type="InterPro" id="IPR013083">
    <property type="entry name" value="Znf_RING/FYVE/PHD"/>
</dbReference>
<dbReference type="RefSeq" id="XP_024718274.1">
    <property type="nucleotide sequence ID" value="XM_024865925.1"/>
</dbReference>
<dbReference type="Gene3D" id="3.30.40.10">
    <property type="entry name" value="Zinc/RING finger domain, C3HC4 (zinc finger)"/>
    <property type="match status" value="1"/>
</dbReference>
<evidence type="ECO:0000256" key="6">
    <source>
        <dbReference type="ARBA" id="ARBA00022771"/>
    </source>
</evidence>
<feature type="region of interest" description="Disordered" evidence="9">
    <location>
        <begin position="1"/>
        <end position="258"/>
    </location>
</feature>
<keyword evidence="8" id="KW-0862">Zinc</keyword>
<feature type="compositionally biased region" description="Basic and acidic residues" evidence="9">
    <location>
        <begin position="165"/>
        <end position="194"/>
    </location>
</feature>
<evidence type="ECO:0000256" key="2">
    <source>
        <dbReference type="ARBA" id="ARBA00012251"/>
    </source>
</evidence>
<evidence type="ECO:0000256" key="8">
    <source>
        <dbReference type="ARBA" id="ARBA00022833"/>
    </source>
</evidence>
<feature type="compositionally biased region" description="Polar residues" evidence="9">
    <location>
        <begin position="112"/>
        <end position="124"/>
    </location>
</feature>
<evidence type="ECO:0000313" key="12">
    <source>
        <dbReference type="Proteomes" id="UP000241818"/>
    </source>
</evidence>
<evidence type="ECO:0000313" key="11">
    <source>
        <dbReference type="EMBL" id="PSS12276.1"/>
    </source>
</evidence>
<keyword evidence="12" id="KW-1185">Reference proteome</keyword>
<comment type="catalytic activity">
    <reaction evidence="1">
        <text>[E2 ubiquitin-conjugating enzyme]-S-ubiquitinyl-L-cysteine + [acceptor protein]-L-lysine = [E2 ubiquitin-conjugating enzyme]-L-cysteine + [acceptor protein]-N(6)-ubiquitinyl-L-lysine.</text>
        <dbReference type="EC" id="2.3.2.31"/>
    </reaction>
</comment>
<dbReference type="Gene3D" id="1.20.120.1750">
    <property type="match status" value="1"/>
</dbReference>
<evidence type="ECO:0000256" key="3">
    <source>
        <dbReference type="ARBA" id="ARBA00022679"/>
    </source>
</evidence>
<sequence length="712" mass="80837">MRPPHPTSHSELDQEHDRRARDKEEHSLEPDVSELRRIRIERLEHAAPPRTSSDASAKMPSESQATLSSAKSSSRHSRRKEQHRSPEEEERRRRRRKSTARDDVTYVYGTSREGTSQPSRVTVSETRELGRDGESSESDDEDNQSDHASAKPRKSKTRVVYVTKGDGRPALVKERRSRDDTEVVRPRRTGESVRKSRARPSHRESVVGPTPVSPPRRSVSTKDLPAEERSSLKRHNTTSTHVSTSKQASAPSSASANTTNKRASFLGTFFGPVPQQHREPERLVECLTCLSDDIPRSKSAKLKCGHRMCHSCLRRIFKLSINDPQHMPPKCCTADHIPLKHVDKLFDVNFKKTWNRKFQEYSTKNRIYCPARRCGEWIKPGNIHKEDGKKYGKCSRCKTKVCCICNGKWHGNKDCPKDEETNRLLETAKQAGWQRCYNCRAMVELKEGCNHMTCRCTAEFCMICGLKWKSCNCPWFNYETVEQDRLNHMRIANQEAQGQRLYRIRRARPNNYNDEVIQRRRQERADEELARRLQMITVEEDANDDYQGGIGDIHGIGNGADHFMNQNYVRAAHNILTGHIDQATAAANYVMGVAQARGGPAPIDHRRMADRFPIVPPVLRRHTMREHAYNSAASTRPSERVVPRRARNDYESEAAVHAPLGRVHQRSASTTGEPRPSILAGLGGAGRGSNRVSAWRSHVEPGVEPAEGVLSM</sequence>
<feature type="domain" description="RING-type" evidence="10">
    <location>
        <begin position="282"/>
        <end position="482"/>
    </location>
</feature>
<keyword evidence="6" id="KW-0863">Zinc-finger</keyword>
<dbReference type="PROSITE" id="PS00518">
    <property type="entry name" value="ZF_RING_1"/>
    <property type="match status" value="1"/>
</dbReference>
<dbReference type="GeneID" id="36574006"/>
<protein>
    <recommendedName>
        <fullName evidence="2">RBR-type E3 ubiquitin transferase</fullName>
        <ecNumber evidence="2">2.3.2.31</ecNumber>
    </recommendedName>
</protein>
<keyword evidence="3" id="KW-0808">Transferase</keyword>
<dbReference type="InterPro" id="IPR017907">
    <property type="entry name" value="Znf_RING_CS"/>
</dbReference>
<feature type="compositionally biased region" description="Low complexity" evidence="9">
    <location>
        <begin position="206"/>
        <end position="218"/>
    </location>
</feature>
<dbReference type="Pfam" id="PF01485">
    <property type="entry name" value="IBR"/>
    <property type="match status" value="2"/>
</dbReference>
<evidence type="ECO:0000259" key="10">
    <source>
        <dbReference type="PROSITE" id="PS51873"/>
    </source>
</evidence>
<feature type="region of interest" description="Disordered" evidence="9">
    <location>
        <begin position="663"/>
        <end position="689"/>
    </location>
</feature>
<dbReference type="GO" id="GO:0016567">
    <property type="term" value="P:protein ubiquitination"/>
    <property type="evidence" value="ECO:0007669"/>
    <property type="project" value="InterPro"/>
</dbReference>
<dbReference type="InParanoid" id="A0A2T3AUD3"/>
<keyword evidence="4" id="KW-0479">Metal-binding</keyword>
<dbReference type="EC" id="2.3.2.31" evidence="2"/>
<dbReference type="CDD" id="cd20335">
    <property type="entry name" value="BRcat_RBR"/>
    <property type="match status" value="1"/>
</dbReference>
<dbReference type="STRING" id="857342.A0A2T3AUD3"/>
<dbReference type="PANTHER" id="PTHR11685">
    <property type="entry name" value="RBR FAMILY RING FINGER AND IBR DOMAIN-CONTAINING"/>
    <property type="match status" value="1"/>
</dbReference>
<dbReference type="InterPro" id="IPR002867">
    <property type="entry name" value="IBR_dom"/>
</dbReference>
<dbReference type="CDD" id="cd22584">
    <property type="entry name" value="Rcat_RBR_unk"/>
    <property type="match status" value="1"/>
</dbReference>
<gene>
    <name evidence="11" type="ORF">M430DRAFT_29993</name>
</gene>
<dbReference type="SUPFAM" id="SSF57850">
    <property type="entry name" value="RING/U-box"/>
    <property type="match status" value="3"/>
</dbReference>
<dbReference type="OrthoDB" id="9977870at2759"/>
<dbReference type="GO" id="GO:0061630">
    <property type="term" value="F:ubiquitin protein ligase activity"/>
    <property type="evidence" value="ECO:0007669"/>
    <property type="project" value="UniProtKB-EC"/>
</dbReference>
<name>A0A2T3AUD3_AMORE</name>
<feature type="compositionally biased region" description="Low complexity" evidence="9">
    <location>
        <begin position="243"/>
        <end position="256"/>
    </location>
</feature>